<reference evidence="5" key="1">
    <citation type="submission" date="2014-06" db="EMBL/GenBank/DDBJ databases">
        <title>The complete genome sequence of Methanosarcina barkeri CM1.</title>
        <authorList>
            <consortium name="Pastoral Greenhouse Gas Research Consortium"/>
            <person name="Lambie S.C."/>
            <person name="Leahy S.C."/>
            <person name="Kelly W.J."/>
            <person name="Li D."/>
            <person name="Reilly K."/>
            <person name="Attwood G.T."/>
            <person name="Altermann E."/>
        </authorList>
    </citation>
    <scope>NUCLEOTIDE SEQUENCE [LARGE SCALE GENOMIC DNA]</scope>
    <source>
        <strain evidence="5">CM1</strain>
    </source>
</reference>
<dbReference type="GO" id="GO:0034605">
    <property type="term" value="P:cellular response to heat"/>
    <property type="evidence" value="ECO:0007669"/>
    <property type="project" value="TreeGrafter"/>
</dbReference>
<evidence type="ECO:0000256" key="2">
    <source>
        <dbReference type="ARBA" id="ARBA00022840"/>
    </source>
</evidence>
<dbReference type="InterPro" id="IPR050130">
    <property type="entry name" value="ClpA_ClpB"/>
</dbReference>
<dbReference type="InterPro" id="IPR003959">
    <property type="entry name" value="ATPase_AAA_core"/>
</dbReference>
<dbReference type="Pfam" id="PF07724">
    <property type="entry name" value="AAA_2"/>
    <property type="match status" value="1"/>
</dbReference>
<keyword evidence="2" id="KW-0067">ATP-binding</keyword>
<evidence type="ECO:0000259" key="3">
    <source>
        <dbReference type="SMART" id="SM00382"/>
    </source>
</evidence>
<dbReference type="InterPro" id="IPR027417">
    <property type="entry name" value="P-loop_NTPase"/>
</dbReference>
<dbReference type="GO" id="GO:0016887">
    <property type="term" value="F:ATP hydrolysis activity"/>
    <property type="evidence" value="ECO:0007669"/>
    <property type="project" value="InterPro"/>
</dbReference>
<gene>
    <name evidence="4" type="ORF">MCM1_2042</name>
</gene>
<organism evidence="4 5">
    <name type="scientific">Methanosarcina barkeri CM1</name>
    <dbReference type="NCBI Taxonomy" id="796385"/>
    <lineage>
        <taxon>Archaea</taxon>
        <taxon>Methanobacteriati</taxon>
        <taxon>Methanobacteriota</taxon>
        <taxon>Stenosarchaea group</taxon>
        <taxon>Methanomicrobia</taxon>
        <taxon>Methanosarcinales</taxon>
        <taxon>Methanosarcinaceae</taxon>
        <taxon>Methanosarcina</taxon>
    </lineage>
</organism>
<evidence type="ECO:0000313" key="5">
    <source>
        <dbReference type="Proteomes" id="UP000035331"/>
    </source>
</evidence>
<dbReference type="EMBL" id="CP008746">
    <property type="protein sequence ID" value="AKJ39063.1"/>
    <property type="molecule type" value="Genomic_DNA"/>
</dbReference>
<dbReference type="SMART" id="SM00382">
    <property type="entry name" value="AAA"/>
    <property type="match status" value="1"/>
</dbReference>
<dbReference type="SUPFAM" id="SSF52540">
    <property type="entry name" value="P-loop containing nucleoside triphosphate hydrolases"/>
    <property type="match status" value="1"/>
</dbReference>
<reference evidence="4 5" key="2">
    <citation type="journal article" date="2015" name="Stand. Genomic Sci.">
        <title>The complete genome sequence of the rumen methanogen Methanosarcina barkeri CM1.</title>
        <authorList>
            <person name="Lambie S.C."/>
            <person name="Kelly W.J."/>
            <person name="Leahy S.C."/>
            <person name="Li D."/>
            <person name="Reilly K."/>
            <person name="McAllister T.A."/>
            <person name="Valle E.R."/>
            <person name="Attwood G.T."/>
            <person name="Altermann E."/>
        </authorList>
    </citation>
    <scope>NUCLEOTIDE SEQUENCE [LARGE SCALE GENOMIC DNA]</scope>
    <source>
        <strain evidence="4 5">CM1</strain>
    </source>
</reference>
<dbReference type="GO" id="GO:0005737">
    <property type="term" value="C:cytoplasm"/>
    <property type="evidence" value="ECO:0007669"/>
    <property type="project" value="TreeGrafter"/>
</dbReference>
<dbReference type="PANTHER" id="PTHR11638">
    <property type="entry name" value="ATP-DEPENDENT CLP PROTEASE"/>
    <property type="match status" value="1"/>
</dbReference>
<dbReference type="Proteomes" id="UP000035331">
    <property type="component" value="Chromosome"/>
</dbReference>
<feature type="domain" description="AAA+ ATPase" evidence="3">
    <location>
        <begin position="274"/>
        <end position="423"/>
    </location>
</feature>
<dbReference type="GO" id="GO:0005524">
    <property type="term" value="F:ATP binding"/>
    <property type="evidence" value="ECO:0007669"/>
    <property type="project" value="UniProtKB-KW"/>
</dbReference>
<protein>
    <submittedName>
        <fullName evidence="4">ATPase</fullName>
    </submittedName>
</protein>
<dbReference type="AlphaFoldDB" id="A0A0G3CGJ8"/>
<dbReference type="InterPro" id="IPR001270">
    <property type="entry name" value="ClpA/B"/>
</dbReference>
<dbReference type="InterPro" id="IPR003593">
    <property type="entry name" value="AAA+_ATPase"/>
</dbReference>
<evidence type="ECO:0000256" key="1">
    <source>
        <dbReference type="ARBA" id="ARBA00022741"/>
    </source>
</evidence>
<name>A0A0G3CGJ8_METBA</name>
<proteinExistence type="predicted"/>
<accession>A0A0G3CGJ8</accession>
<keyword evidence="1" id="KW-0547">Nucleotide-binding</keyword>
<dbReference type="Gene3D" id="3.40.50.300">
    <property type="entry name" value="P-loop containing nucleotide triphosphate hydrolases"/>
    <property type="match status" value="1"/>
</dbReference>
<dbReference type="PANTHER" id="PTHR11638:SF18">
    <property type="entry name" value="HEAT SHOCK PROTEIN 104"/>
    <property type="match status" value="1"/>
</dbReference>
<evidence type="ECO:0000313" key="4">
    <source>
        <dbReference type="EMBL" id="AKJ39063.1"/>
    </source>
</evidence>
<dbReference type="PATRIC" id="fig|796385.3.peg.2529"/>
<sequence>MYPFIFVETKELLENEPNSFIDISALIYLLRVNKNDSHPAYMNLREMTEDTKIILEESLAEDAMVFFPYLFSSYESFYKNKEILKTFEKPVTIPLYIRQPIYTYNNSIDLSKIIEYANEHNIPIATFSCASECLKSELEKFNQSAELTLLDLTSIAYAIDNNKNLIYSVESFLNQFQNIKIISLTAQIDNLLKYFPLYLSGQEPLRNLFPDLEGISLAEEQTQDIKKLTTLSKPEIDEFIEKFNHNLIGHEYFKNRFEYHIKNFIPLNKVREQKVLSIFLFGPSGNGKTEVARLIANGLLQDSSLAKINFQNYGSQDALNSLIGSPAGYIGCEHGELSDKVKKSKVGIVLCDEFEKATRPVFLFFLELLEEGKFTDSMAREYDLDGYIIVFTSNLQNEVEYKKVIPPELQTRFDLVCEFEEPTYSEKIQFLDLLLEQAQSKFIDQFSQIEMTPSEKRQLYDFNYSNVKDLRDIKKIFYQRLMDFFASKGIVL</sequence>
<dbReference type="PRINTS" id="PR00300">
    <property type="entry name" value="CLPPROTEASEA"/>
</dbReference>